<keyword evidence="2" id="KW-0472">Membrane</keyword>
<dbReference type="Gene3D" id="1.10.238.10">
    <property type="entry name" value="EF-hand"/>
    <property type="match status" value="2"/>
</dbReference>
<dbReference type="PANTHER" id="PTHR10827:SF101">
    <property type="entry name" value="CALCIUM-BINDING EF HAND FAMILY PROTEIN"/>
    <property type="match status" value="1"/>
</dbReference>
<feature type="domain" description="EF-hand" evidence="3">
    <location>
        <begin position="352"/>
        <end position="387"/>
    </location>
</feature>
<feature type="domain" description="EF-hand" evidence="3">
    <location>
        <begin position="308"/>
        <end position="338"/>
    </location>
</feature>
<keyword evidence="1" id="KW-0106">Calcium</keyword>
<dbReference type="EMBL" id="JACMSC010000005">
    <property type="protein sequence ID" value="KAG6521574.1"/>
    <property type="molecule type" value="Genomic_DNA"/>
</dbReference>
<dbReference type="InterPro" id="IPR018247">
    <property type="entry name" value="EF_Hand_1_Ca_BS"/>
</dbReference>
<organism evidence="4 5">
    <name type="scientific">Zingiber officinale</name>
    <name type="common">Ginger</name>
    <name type="synonym">Amomum zingiber</name>
    <dbReference type="NCBI Taxonomy" id="94328"/>
    <lineage>
        <taxon>Eukaryota</taxon>
        <taxon>Viridiplantae</taxon>
        <taxon>Streptophyta</taxon>
        <taxon>Embryophyta</taxon>
        <taxon>Tracheophyta</taxon>
        <taxon>Spermatophyta</taxon>
        <taxon>Magnoliopsida</taxon>
        <taxon>Liliopsida</taxon>
        <taxon>Zingiberales</taxon>
        <taxon>Zingiberaceae</taxon>
        <taxon>Zingiber</taxon>
    </lineage>
</organism>
<feature type="transmembrane region" description="Helical" evidence="2">
    <location>
        <begin position="82"/>
        <end position="99"/>
    </location>
</feature>
<keyword evidence="5" id="KW-1185">Reference proteome</keyword>
<gene>
    <name evidence="4" type="ORF">ZIOFF_018698</name>
</gene>
<dbReference type="Proteomes" id="UP000734854">
    <property type="component" value="Unassembled WGS sequence"/>
</dbReference>
<dbReference type="FunFam" id="1.10.238.10:FF:000328">
    <property type="entry name" value="Calcium-binding EF hand family protein"/>
    <property type="match status" value="1"/>
</dbReference>
<dbReference type="PANTHER" id="PTHR10827">
    <property type="entry name" value="RETICULOCALBIN"/>
    <property type="match status" value="1"/>
</dbReference>
<evidence type="ECO:0000313" key="5">
    <source>
        <dbReference type="Proteomes" id="UP000734854"/>
    </source>
</evidence>
<reference evidence="4 5" key="1">
    <citation type="submission" date="2020-08" db="EMBL/GenBank/DDBJ databases">
        <title>Plant Genome Project.</title>
        <authorList>
            <person name="Zhang R.-G."/>
        </authorList>
    </citation>
    <scope>NUCLEOTIDE SEQUENCE [LARGE SCALE GENOMIC DNA]</scope>
    <source>
        <tissue evidence="4">Rhizome</tissue>
    </source>
</reference>
<proteinExistence type="predicted"/>
<dbReference type="Pfam" id="PF13499">
    <property type="entry name" value="EF-hand_7"/>
    <property type="match status" value="1"/>
</dbReference>
<evidence type="ECO:0000256" key="1">
    <source>
        <dbReference type="ARBA" id="ARBA00022837"/>
    </source>
</evidence>
<dbReference type="InterPro" id="IPR011992">
    <property type="entry name" value="EF-hand-dom_pair"/>
</dbReference>
<dbReference type="GO" id="GO:0005783">
    <property type="term" value="C:endoplasmic reticulum"/>
    <property type="evidence" value="ECO:0007669"/>
    <property type="project" value="TreeGrafter"/>
</dbReference>
<accession>A0A8J5H6N0</accession>
<dbReference type="SUPFAM" id="SSF47473">
    <property type="entry name" value="EF-hand"/>
    <property type="match status" value="2"/>
</dbReference>
<evidence type="ECO:0000259" key="3">
    <source>
        <dbReference type="PROSITE" id="PS50222"/>
    </source>
</evidence>
<dbReference type="InterPro" id="IPR002048">
    <property type="entry name" value="EF_hand_dom"/>
</dbReference>
<name>A0A8J5H6N0_ZINOF</name>
<comment type="caution">
    <text evidence="4">The sequence shown here is derived from an EMBL/GenBank/DDBJ whole genome shotgun (WGS) entry which is preliminary data.</text>
</comment>
<keyword evidence="2" id="KW-0812">Transmembrane</keyword>
<dbReference type="AlphaFoldDB" id="A0A8J5H6N0"/>
<dbReference type="GO" id="GO:0005509">
    <property type="term" value="F:calcium ion binding"/>
    <property type="evidence" value="ECO:0007669"/>
    <property type="project" value="InterPro"/>
</dbReference>
<evidence type="ECO:0000256" key="2">
    <source>
        <dbReference type="SAM" id="Phobius"/>
    </source>
</evidence>
<keyword evidence="2" id="KW-1133">Transmembrane helix</keyword>
<sequence>MVTKSGPAIQPPISQSVQGDVFRPSRCFLHAQSVIVIPGIRAGSALLRDILSQFKKRGKGVRRKARREGKGKSEAEMARSPVLIYLGVVLFVVLLLSFAPSRPNRLHRRLKLRSAAHLSTPSGLDRRSIPFDPIIADIERVREDREWEKSHYFPEGHAPAMESQPEWEDFMNAEDYINDEERFNVTHRIVELFPKIDVGRADGFVTADELTEWNLRQVEQEVLHRTQRDMELHDKNHDGLISFTEYEPPSWAYRLHDDNSTDNKVGWWKEEHFNASDWNGDGLLNLTEFNDFLHPADASNPKLIRWLAKEEIRERDKDKDGKLNFQEYFNGLFNLIRRTDDVHNSTFKSETSSEMPAKNLFSELDRDNDGFLSEDELLPVIGDIHPSERYYAKQQADYAITEADTDKDGRLSLKEMIENPYVFYSSIFTDDDDYDFHDEFR</sequence>
<dbReference type="PROSITE" id="PS00018">
    <property type="entry name" value="EF_HAND_1"/>
    <property type="match status" value="4"/>
</dbReference>
<dbReference type="SMART" id="SM00054">
    <property type="entry name" value="EFh"/>
    <property type="match status" value="4"/>
</dbReference>
<protein>
    <recommendedName>
        <fullName evidence="3">EF-hand domain-containing protein</fullName>
    </recommendedName>
</protein>
<evidence type="ECO:0000313" key="4">
    <source>
        <dbReference type="EMBL" id="KAG6521574.1"/>
    </source>
</evidence>
<dbReference type="PROSITE" id="PS50222">
    <property type="entry name" value="EF_HAND_2"/>
    <property type="match status" value="4"/>
</dbReference>
<feature type="domain" description="EF-hand" evidence="3">
    <location>
        <begin position="270"/>
        <end position="299"/>
    </location>
</feature>
<feature type="domain" description="EF-hand" evidence="3">
    <location>
        <begin position="391"/>
        <end position="426"/>
    </location>
</feature>